<evidence type="ECO:0000256" key="2">
    <source>
        <dbReference type="ARBA" id="ARBA00022676"/>
    </source>
</evidence>
<gene>
    <name evidence="6" type="ORF">HMPREF3226_00925</name>
</gene>
<dbReference type="AlphaFoldDB" id="A0A133QDG0"/>
<dbReference type="InterPro" id="IPR029044">
    <property type="entry name" value="Nucleotide-diphossugar_trans"/>
</dbReference>
<evidence type="ECO:0000313" key="7">
    <source>
        <dbReference type="Proteomes" id="UP000070533"/>
    </source>
</evidence>
<keyword evidence="3 6" id="KW-0808">Transferase</keyword>
<dbReference type="Pfam" id="PF00535">
    <property type="entry name" value="Glycos_transf_2"/>
    <property type="match status" value="1"/>
</dbReference>
<dbReference type="PATRIC" id="fig|28128.5.peg.926"/>
<dbReference type="CDD" id="cd00761">
    <property type="entry name" value="Glyco_tranf_GTA_type"/>
    <property type="match status" value="1"/>
</dbReference>
<organism evidence="6 7">
    <name type="scientific">Prevotella corporis</name>
    <dbReference type="NCBI Taxonomy" id="28128"/>
    <lineage>
        <taxon>Bacteria</taxon>
        <taxon>Pseudomonadati</taxon>
        <taxon>Bacteroidota</taxon>
        <taxon>Bacteroidia</taxon>
        <taxon>Bacteroidales</taxon>
        <taxon>Prevotellaceae</taxon>
        <taxon>Prevotella</taxon>
    </lineage>
</organism>
<protein>
    <submittedName>
        <fullName evidence="6">Glycosyltransferase, group 2 family protein</fullName>
    </submittedName>
</protein>
<dbReference type="Proteomes" id="UP000070533">
    <property type="component" value="Unassembled WGS sequence"/>
</dbReference>
<evidence type="ECO:0000256" key="3">
    <source>
        <dbReference type="ARBA" id="ARBA00022679"/>
    </source>
</evidence>
<evidence type="ECO:0000256" key="1">
    <source>
        <dbReference type="ARBA" id="ARBA00006739"/>
    </source>
</evidence>
<comment type="caution">
    <text evidence="6">The sequence shown here is derived from an EMBL/GenBank/DDBJ whole genome shotgun (WGS) entry which is preliminary data.</text>
</comment>
<dbReference type="PANTHER" id="PTHR43630">
    <property type="entry name" value="POLY-BETA-1,6-N-ACETYL-D-GLUCOSAMINE SYNTHASE"/>
    <property type="match status" value="1"/>
</dbReference>
<keyword evidence="2" id="KW-0328">Glycosyltransferase</keyword>
<dbReference type="GO" id="GO:0016757">
    <property type="term" value="F:glycosyltransferase activity"/>
    <property type="evidence" value="ECO:0007669"/>
    <property type="project" value="UniProtKB-KW"/>
</dbReference>
<name>A0A133QDG0_9BACT</name>
<dbReference type="OrthoDB" id="9810303at2"/>
<reference evidence="7" key="1">
    <citation type="submission" date="2016-01" db="EMBL/GenBank/DDBJ databases">
        <authorList>
            <person name="Mitreva M."/>
            <person name="Pepin K.H."/>
            <person name="Mihindukulasuriya K.A."/>
            <person name="Fulton R."/>
            <person name="Fronick C."/>
            <person name="O'Laughlin M."/>
            <person name="Miner T."/>
            <person name="Herter B."/>
            <person name="Rosa B.A."/>
            <person name="Cordes M."/>
            <person name="Tomlinson C."/>
            <person name="Wollam A."/>
            <person name="Palsikar V.B."/>
            <person name="Mardis E.R."/>
            <person name="Wilson R.K."/>
        </authorList>
    </citation>
    <scope>NUCLEOTIDE SEQUENCE [LARGE SCALE GENOMIC DNA]</scope>
    <source>
        <strain evidence="7">MJR7716</strain>
    </source>
</reference>
<dbReference type="SUPFAM" id="SSF53448">
    <property type="entry name" value="Nucleotide-diphospho-sugar transferases"/>
    <property type="match status" value="1"/>
</dbReference>
<dbReference type="STRING" id="28128.HMPREF3226_00925"/>
<sequence>MGNGVTVVTPTYNRATHLQTLYRSLCSQTVGGFTWLIIDDGSTDNTTDVVNGMKTDIFNIEYQRKENGGKHTALNLAIDIVETELFFIVDSDDTLTNDAIETIEEDWRKVKGKDLCGISYLRGYSQEVPIGDIFPKDKLIDSFADVRVNKKVYGDKAEVWATKYLKRYRFPVYKGEKFLVESYLWLQISKIADMLFINKIIYLTEYLEGGLTKSGRRLRIKCPKGGMAFNLILMDKTYPMRDRIKSGILYSVYSFFSHKNFKEMFDIPYKSLLLICYPIGYLVYLYWNYKYNK</sequence>
<keyword evidence="4" id="KW-0472">Membrane</keyword>
<dbReference type="InterPro" id="IPR001173">
    <property type="entry name" value="Glyco_trans_2-like"/>
</dbReference>
<comment type="similarity">
    <text evidence="1">Belongs to the glycosyltransferase 2 family.</text>
</comment>
<accession>A0A133QDG0</accession>
<evidence type="ECO:0000256" key="4">
    <source>
        <dbReference type="SAM" id="Phobius"/>
    </source>
</evidence>
<keyword evidence="4" id="KW-1133">Transmembrane helix</keyword>
<dbReference type="EMBL" id="LRQG01000056">
    <property type="protein sequence ID" value="KXA40880.1"/>
    <property type="molecule type" value="Genomic_DNA"/>
</dbReference>
<evidence type="ECO:0000259" key="5">
    <source>
        <dbReference type="Pfam" id="PF00535"/>
    </source>
</evidence>
<keyword evidence="7" id="KW-1185">Reference proteome</keyword>
<feature type="domain" description="Glycosyltransferase 2-like" evidence="5">
    <location>
        <begin position="6"/>
        <end position="107"/>
    </location>
</feature>
<evidence type="ECO:0000313" key="6">
    <source>
        <dbReference type="EMBL" id="KXA40880.1"/>
    </source>
</evidence>
<dbReference type="RefSeq" id="WP_060940426.1">
    <property type="nucleotide sequence ID" value="NZ_KQ957214.1"/>
</dbReference>
<feature type="transmembrane region" description="Helical" evidence="4">
    <location>
        <begin position="267"/>
        <end position="287"/>
    </location>
</feature>
<proteinExistence type="inferred from homology"/>
<dbReference type="PANTHER" id="PTHR43630:SF1">
    <property type="entry name" value="POLY-BETA-1,6-N-ACETYL-D-GLUCOSAMINE SYNTHASE"/>
    <property type="match status" value="1"/>
</dbReference>
<keyword evidence="4" id="KW-0812">Transmembrane</keyword>
<dbReference type="Gene3D" id="3.90.550.10">
    <property type="entry name" value="Spore Coat Polysaccharide Biosynthesis Protein SpsA, Chain A"/>
    <property type="match status" value="1"/>
</dbReference>